<proteinExistence type="predicted"/>
<gene>
    <name evidence="1" type="ORF">LQV63_01330</name>
</gene>
<name>A0ABS8YAV6_9BACL</name>
<sequence length="112" mass="13137">MSKKLKANGLFESSRMMLPEHKEAYVRHQQSLERKRRPVLDAQEVEQIARAIAESIWNGTSIRLTVYSEWEDRELIGKVVQFDKQQEQIKLQGTVEWEWIKFCDIVGASFAL</sequence>
<evidence type="ECO:0000313" key="2">
    <source>
        <dbReference type="Proteomes" id="UP001199916"/>
    </source>
</evidence>
<evidence type="ECO:0000313" key="1">
    <source>
        <dbReference type="EMBL" id="MCE5167959.1"/>
    </source>
</evidence>
<keyword evidence="2" id="KW-1185">Reference proteome</keyword>
<dbReference type="Pfam" id="PF08863">
    <property type="entry name" value="YolD"/>
    <property type="match status" value="1"/>
</dbReference>
<organism evidence="1 2">
    <name type="scientific">Paenibacillus profundus</name>
    <dbReference type="NCBI Taxonomy" id="1173085"/>
    <lineage>
        <taxon>Bacteria</taxon>
        <taxon>Bacillati</taxon>
        <taxon>Bacillota</taxon>
        <taxon>Bacilli</taxon>
        <taxon>Bacillales</taxon>
        <taxon>Paenibacillaceae</taxon>
        <taxon>Paenibacillus</taxon>
    </lineage>
</organism>
<dbReference type="InterPro" id="IPR014962">
    <property type="entry name" value="YolD"/>
</dbReference>
<dbReference type="EMBL" id="JAJNBZ010000001">
    <property type="protein sequence ID" value="MCE5167959.1"/>
    <property type="molecule type" value="Genomic_DNA"/>
</dbReference>
<protein>
    <submittedName>
        <fullName evidence="1">YolD-like family protein</fullName>
    </submittedName>
</protein>
<dbReference type="Proteomes" id="UP001199916">
    <property type="component" value="Unassembled WGS sequence"/>
</dbReference>
<dbReference type="RefSeq" id="WP_019424885.1">
    <property type="nucleotide sequence ID" value="NZ_JAJNBZ010000001.1"/>
</dbReference>
<comment type="caution">
    <text evidence="1">The sequence shown here is derived from an EMBL/GenBank/DDBJ whole genome shotgun (WGS) entry which is preliminary data.</text>
</comment>
<accession>A0ABS8YAV6</accession>
<reference evidence="1 2" key="1">
    <citation type="submission" date="2021-11" db="EMBL/GenBank/DDBJ databases">
        <title>Draft genome sequence of Paenibacillus profundus YoMME, a new Gram-positive bacteria with exoelectrogenic properties.</title>
        <authorList>
            <person name="Hubenova Y."/>
            <person name="Hubenova E."/>
            <person name="Manasiev Y."/>
            <person name="Peykov S."/>
            <person name="Mitov M."/>
        </authorList>
    </citation>
    <scope>NUCLEOTIDE SEQUENCE [LARGE SCALE GENOMIC DNA]</scope>
    <source>
        <strain evidence="1 2">YoMME</strain>
    </source>
</reference>